<dbReference type="PANTHER" id="PTHR30469">
    <property type="entry name" value="MULTIDRUG RESISTANCE PROTEIN MDTA"/>
    <property type="match status" value="1"/>
</dbReference>
<feature type="domain" description="Multidrug resistance protein MdtA-like barrel-sandwich hybrid" evidence="3">
    <location>
        <begin position="68"/>
        <end position="222"/>
    </location>
</feature>
<dbReference type="Gene3D" id="2.40.30.170">
    <property type="match status" value="1"/>
</dbReference>
<keyword evidence="5" id="KW-1185">Reference proteome</keyword>
<dbReference type="Gene3D" id="2.40.50.100">
    <property type="match status" value="1"/>
</dbReference>
<evidence type="ECO:0000256" key="2">
    <source>
        <dbReference type="SAM" id="MobiDB-lite"/>
    </source>
</evidence>
<feature type="region of interest" description="Disordered" evidence="2">
    <location>
        <begin position="36"/>
        <end position="55"/>
    </location>
</feature>
<reference evidence="4 5" key="1">
    <citation type="submission" date="2021-12" db="EMBL/GenBank/DDBJ databases">
        <title>Discovery of the Pendulisporaceae a myxobacterial family with distinct sporulation behavior and unique specialized metabolism.</title>
        <authorList>
            <person name="Garcia R."/>
            <person name="Popoff A."/>
            <person name="Bader C.D."/>
            <person name="Loehr J."/>
            <person name="Walesch S."/>
            <person name="Walt C."/>
            <person name="Boldt J."/>
            <person name="Bunk B."/>
            <person name="Haeckl F.J.F.P.J."/>
            <person name="Gunesch A.P."/>
            <person name="Birkelbach J."/>
            <person name="Nuebel U."/>
            <person name="Pietschmann T."/>
            <person name="Bach T."/>
            <person name="Mueller R."/>
        </authorList>
    </citation>
    <scope>NUCLEOTIDE SEQUENCE [LARGE SCALE GENOMIC DNA]</scope>
    <source>
        <strain evidence="4 5">MSr11954</strain>
    </source>
</reference>
<comment type="similarity">
    <text evidence="1">Belongs to the membrane fusion protein (MFP) (TC 8.A.1) family.</text>
</comment>
<dbReference type="RefSeq" id="WP_394820687.1">
    <property type="nucleotide sequence ID" value="NZ_CP089984.1"/>
</dbReference>
<evidence type="ECO:0000313" key="5">
    <source>
        <dbReference type="Proteomes" id="UP001370348"/>
    </source>
</evidence>
<evidence type="ECO:0000313" key="4">
    <source>
        <dbReference type="EMBL" id="WXB11072.1"/>
    </source>
</evidence>
<proteinExistence type="inferred from homology"/>
<gene>
    <name evidence="4" type="ORF">LZC94_24700</name>
</gene>
<dbReference type="NCBIfam" id="TIGR01730">
    <property type="entry name" value="RND_mfp"/>
    <property type="match status" value="1"/>
</dbReference>
<dbReference type="EMBL" id="CP089984">
    <property type="protein sequence ID" value="WXB11072.1"/>
    <property type="molecule type" value="Genomic_DNA"/>
</dbReference>
<protein>
    <submittedName>
        <fullName evidence="4">Efflux RND transporter periplasmic adaptor subunit</fullName>
    </submittedName>
</protein>
<dbReference type="InterPro" id="IPR006143">
    <property type="entry name" value="RND_pump_MFP"/>
</dbReference>
<dbReference type="InterPro" id="IPR058625">
    <property type="entry name" value="MdtA-like_BSH"/>
</dbReference>
<sequence>MKLLRTLSLTVMAAFSAYTVPKYGWPIVLEKARAQMDSGEPERPPAPRPSEDRSIAEPWTGVILAPAVELTARNDGRLAKVLVRVGDTVHAGDVLAQLDITVQLHEIAAAEAALRASRAEAGAASVSLAQAADRAKRRKMVVKYGDTELPIVSPEELVGSNFDQKAAGSRLVAAAANTQERVARLEQLRATVDEATIRAPFDGAVATRYLEPGAHVRSGMSLIRLVGQGGLRVRFAVPEAEAGAVQLASKVLLECDGQTLGAAIDRIAPEVESSSGTIFVEASVEGVHESQHTALAGRVVGVKLAPAVSLPTEGIPAINPTSG</sequence>
<dbReference type="SUPFAM" id="SSF111369">
    <property type="entry name" value="HlyD-like secretion proteins"/>
    <property type="match status" value="1"/>
</dbReference>
<evidence type="ECO:0000259" key="3">
    <source>
        <dbReference type="Pfam" id="PF25917"/>
    </source>
</evidence>
<organism evidence="4 5">
    <name type="scientific">Pendulispora albinea</name>
    <dbReference type="NCBI Taxonomy" id="2741071"/>
    <lineage>
        <taxon>Bacteria</taxon>
        <taxon>Pseudomonadati</taxon>
        <taxon>Myxococcota</taxon>
        <taxon>Myxococcia</taxon>
        <taxon>Myxococcales</taxon>
        <taxon>Sorangiineae</taxon>
        <taxon>Pendulisporaceae</taxon>
        <taxon>Pendulispora</taxon>
    </lineage>
</organism>
<dbReference type="PANTHER" id="PTHR30469:SF15">
    <property type="entry name" value="HLYD FAMILY OF SECRETION PROTEINS"/>
    <property type="match status" value="1"/>
</dbReference>
<dbReference type="Gene3D" id="1.10.287.470">
    <property type="entry name" value="Helix hairpin bin"/>
    <property type="match status" value="1"/>
</dbReference>
<dbReference type="Pfam" id="PF25917">
    <property type="entry name" value="BSH_RND"/>
    <property type="match status" value="1"/>
</dbReference>
<accession>A0ABZ2LJZ6</accession>
<dbReference type="Proteomes" id="UP001370348">
    <property type="component" value="Chromosome"/>
</dbReference>
<name>A0ABZ2LJZ6_9BACT</name>
<evidence type="ECO:0000256" key="1">
    <source>
        <dbReference type="ARBA" id="ARBA00009477"/>
    </source>
</evidence>